<dbReference type="InterPro" id="IPR009057">
    <property type="entry name" value="Homeodomain-like_sf"/>
</dbReference>
<feature type="region of interest" description="Disordered" evidence="6">
    <location>
        <begin position="295"/>
        <end position="321"/>
    </location>
</feature>
<dbReference type="SMART" id="SM00389">
    <property type="entry name" value="HOX"/>
    <property type="match status" value="1"/>
</dbReference>
<dbReference type="PROSITE" id="PS50071">
    <property type="entry name" value="HOMEOBOX_2"/>
    <property type="match status" value="1"/>
</dbReference>
<dbReference type="GO" id="GO:0000981">
    <property type="term" value="F:DNA-binding transcription factor activity, RNA polymerase II-specific"/>
    <property type="evidence" value="ECO:0007669"/>
    <property type="project" value="InterPro"/>
</dbReference>
<organism evidence="9 10">
    <name type="scientific">Lineolata rhizophorae</name>
    <dbReference type="NCBI Taxonomy" id="578093"/>
    <lineage>
        <taxon>Eukaryota</taxon>
        <taxon>Fungi</taxon>
        <taxon>Dikarya</taxon>
        <taxon>Ascomycota</taxon>
        <taxon>Pezizomycotina</taxon>
        <taxon>Dothideomycetes</taxon>
        <taxon>Dothideomycetes incertae sedis</taxon>
        <taxon>Lineolatales</taxon>
        <taxon>Lineolataceae</taxon>
        <taxon>Lineolata</taxon>
    </lineage>
</organism>
<accession>A0A6A6P4T3</accession>
<dbReference type="GO" id="GO:0003677">
    <property type="term" value="F:DNA binding"/>
    <property type="evidence" value="ECO:0007669"/>
    <property type="project" value="UniProtKB-UniRule"/>
</dbReference>
<dbReference type="SMART" id="SM00355">
    <property type="entry name" value="ZnF_C2H2"/>
    <property type="match status" value="2"/>
</dbReference>
<dbReference type="SUPFAM" id="SSF57701">
    <property type="entry name" value="Zn2/Cys6 DNA-binding domain"/>
    <property type="match status" value="1"/>
</dbReference>
<dbReference type="EMBL" id="MU001677">
    <property type="protein sequence ID" value="KAF2458752.1"/>
    <property type="molecule type" value="Genomic_DNA"/>
</dbReference>
<dbReference type="Pfam" id="PF05920">
    <property type="entry name" value="Homeobox_KN"/>
    <property type="match status" value="1"/>
</dbReference>
<dbReference type="Gene3D" id="4.10.240.10">
    <property type="entry name" value="Zn(2)-C6 fungal-type DNA-binding domain"/>
    <property type="match status" value="1"/>
</dbReference>
<evidence type="ECO:0008006" key="11">
    <source>
        <dbReference type="Google" id="ProtNLM"/>
    </source>
</evidence>
<evidence type="ECO:0000256" key="3">
    <source>
        <dbReference type="ARBA" id="ARBA00023242"/>
    </source>
</evidence>
<dbReference type="InterPro" id="IPR036864">
    <property type="entry name" value="Zn2-C6_fun-type_DNA-bd_sf"/>
</dbReference>
<keyword evidence="1 5" id="KW-0238">DNA-binding</keyword>
<dbReference type="GO" id="GO:0005634">
    <property type="term" value="C:nucleus"/>
    <property type="evidence" value="ECO:0007669"/>
    <property type="project" value="UniProtKB-SubCell"/>
</dbReference>
<comment type="subcellular location">
    <subcellularLocation>
        <location evidence="5">Nucleus</location>
    </subcellularLocation>
</comment>
<evidence type="ECO:0000313" key="10">
    <source>
        <dbReference type="Proteomes" id="UP000799766"/>
    </source>
</evidence>
<proteinExistence type="predicted"/>
<dbReference type="OrthoDB" id="5399138at2759"/>
<feature type="DNA-binding region" description="Homeobox" evidence="5">
    <location>
        <begin position="178"/>
        <end position="240"/>
    </location>
</feature>
<keyword evidence="10" id="KW-1185">Reference proteome</keyword>
<dbReference type="PROSITE" id="PS00018">
    <property type="entry name" value="EF_HAND_1"/>
    <property type="match status" value="1"/>
</dbReference>
<dbReference type="Proteomes" id="UP000799766">
    <property type="component" value="Unassembled WGS sequence"/>
</dbReference>
<evidence type="ECO:0000259" key="8">
    <source>
        <dbReference type="PROSITE" id="PS50157"/>
    </source>
</evidence>
<dbReference type="CDD" id="cd00086">
    <property type="entry name" value="homeodomain"/>
    <property type="match status" value="1"/>
</dbReference>
<dbReference type="InterPro" id="IPR006600">
    <property type="entry name" value="HTH_CenpB_DNA-bd_dom"/>
</dbReference>
<evidence type="ECO:0000256" key="4">
    <source>
        <dbReference type="PROSITE-ProRule" id="PRU00042"/>
    </source>
</evidence>
<keyword evidence="4" id="KW-0863">Zinc-finger</keyword>
<dbReference type="Gene3D" id="1.10.10.60">
    <property type="entry name" value="Homeodomain-like"/>
    <property type="match status" value="1"/>
</dbReference>
<dbReference type="Pfam" id="PF03221">
    <property type="entry name" value="HTH_Tnp_Tc5"/>
    <property type="match status" value="1"/>
</dbReference>
<evidence type="ECO:0000313" key="9">
    <source>
        <dbReference type="EMBL" id="KAF2458752.1"/>
    </source>
</evidence>
<evidence type="ECO:0000256" key="6">
    <source>
        <dbReference type="SAM" id="MobiDB-lite"/>
    </source>
</evidence>
<feature type="compositionally biased region" description="Basic residues" evidence="6">
    <location>
        <begin position="381"/>
        <end position="393"/>
    </location>
</feature>
<dbReference type="AlphaFoldDB" id="A0A6A6P4T3"/>
<keyword evidence="4" id="KW-0862">Zinc</keyword>
<dbReference type="PROSITE" id="PS00028">
    <property type="entry name" value="ZINC_FINGER_C2H2_1"/>
    <property type="match status" value="2"/>
</dbReference>
<feature type="region of interest" description="Disordered" evidence="6">
    <location>
        <begin position="369"/>
        <end position="404"/>
    </location>
</feature>
<dbReference type="InterPro" id="IPR018247">
    <property type="entry name" value="EF_Hand_1_Ca_BS"/>
</dbReference>
<dbReference type="GO" id="GO:0008270">
    <property type="term" value="F:zinc ion binding"/>
    <property type="evidence" value="ECO:0007669"/>
    <property type="project" value="UniProtKB-KW"/>
</dbReference>
<keyword evidence="4" id="KW-0479">Metal-binding</keyword>
<gene>
    <name evidence="9" type="ORF">BDY21DRAFT_341231</name>
</gene>
<keyword evidence="2 5" id="KW-0371">Homeobox</keyword>
<dbReference type="InterPro" id="IPR050224">
    <property type="entry name" value="TALE_homeobox"/>
</dbReference>
<dbReference type="PROSITE" id="PS50157">
    <property type="entry name" value="ZINC_FINGER_C2H2_2"/>
    <property type="match status" value="1"/>
</dbReference>
<feature type="region of interest" description="Disordered" evidence="6">
    <location>
        <begin position="234"/>
        <end position="263"/>
    </location>
</feature>
<feature type="domain" description="Homeobox" evidence="7">
    <location>
        <begin position="176"/>
        <end position="239"/>
    </location>
</feature>
<dbReference type="InterPro" id="IPR008422">
    <property type="entry name" value="KN_HD"/>
</dbReference>
<feature type="domain" description="C2H2-type" evidence="8">
    <location>
        <begin position="409"/>
        <end position="437"/>
    </location>
</feature>
<feature type="compositionally biased region" description="Polar residues" evidence="6">
    <location>
        <begin position="302"/>
        <end position="321"/>
    </location>
</feature>
<feature type="compositionally biased region" description="Low complexity" evidence="6">
    <location>
        <begin position="369"/>
        <end position="379"/>
    </location>
</feature>
<dbReference type="InterPro" id="IPR001356">
    <property type="entry name" value="HD"/>
</dbReference>
<protein>
    <recommendedName>
        <fullName evidence="11">Homeobox and C2H2 transcription factor</fullName>
    </recommendedName>
</protein>
<dbReference type="Gene3D" id="3.30.160.60">
    <property type="entry name" value="Classic Zinc Finger"/>
    <property type="match status" value="1"/>
</dbReference>
<dbReference type="PANTHER" id="PTHR11850">
    <property type="entry name" value="HOMEOBOX PROTEIN TRANSCRIPTION FACTORS"/>
    <property type="match status" value="1"/>
</dbReference>
<name>A0A6A6P4T3_9PEZI</name>
<keyword evidence="3 5" id="KW-0539">Nucleus</keyword>
<evidence type="ECO:0000256" key="5">
    <source>
        <dbReference type="PROSITE-ProRule" id="PRU00108"/>
    </source>
</evidence>
<evidence type="ECO:0000259" key="7">
    <source>
        <dbReference type="PROSITE" id="PS50071"/>
    </source>
</evidence>
<dbReference type="SUPFAM" id="SSF46689">
    <property type="entry name" value="Homeodomain-like"/>
    <property type="match status" value="1"/>
</dbReference>
<sequence length="878" mass="97916">MDHDHDQHLDMGEYFDFSGASMPEFHELPLVSGTGTPVHRVCPSHPDSDNCLCLIENLNLGENLEGINHKGDFNNFSSWIPRYSKPEHACDYCKSRKLECFITFEGQTSCSSCNALFRPCSFTQPQGKAKKGAMDTLHIVPEDIPQELGKTTGQILLKSYGHVKDVEEEMQKDTSDSGKKTGVRFGRASVKIMKDWIEAHADHPYPTEEEKQELMNRTGLKASQVSNWLANARRRGKIRQKRAASPSLRPSTQPIDIPRGQNWEDLNPLERWKHSPPENEPASVTDIANAVNAFDGRDDSLSSESISGRNSHQHDSSAGSSCGFSLFKAPSTTSLETNGLSNMSGPSALSSGSNSFNSVYSYGSRNSFGSRNSSNSFGSKVAKKDRRRRRRQPPKTPAMREAEETSRPFQCTFCTDTFKSKYDWTRHEKTLHISLEKWICAPLGPVITCNSSGQKQCVYCDAQDPDEEHLETHNHSACEEKGRDERTFYRKDHLRQHLRLMHGCKLKPSMETWKSEVMYIKSRCGFCGQYFTSWGERADHLSKHFRAGAKMNDWKGCRGFDEGIASKVTFAMPPYLIGMESKSPFPFSASNRASMAHHFLPGDLEELAMNPAGAQSREIPSVRENLIGMPEDVTTPMEGVATGAAAAGAASNLAGLDHDLDPLLACRLGAPLRDEDFYTGVRDRPMRSTCWEILTLRLGRFVRSRLEAGLPVTDEMLQTEARLLLYDDPDPWNQTAADNPEWLALFKQAHGLEHVSPQFDLVDTLEDLGVLGNIRGDFTTGLGSDAAQLTEQQRQKQTQSQQQQYHGVEPRMDNQMGHQLQHLGAEPQMENQVGHQELWSTADSIDPIMAMDLTTSAAVPGPEPAWGPIVEMDCPNAT</sequence>
<evidence type="ECO:0000256" key="2">
    <source>
        <dbReference type="ARBA" id="ARBA00023155"/>
    </source>
</evidence>
<dbReference type="InterPro" id="IPR013087">
    <property type="entry name" value="Znf_C2H2_type"/>
</dbReference>
<reference evidence="9" key="1">
    <citation type="journal article" date="2020" name="Stud. Mycol.">
        <title>101 Dothideomycetes genomes: a test case for predicting lifestyles and emergence of pathogens.</title>
        <authorList>
            <person name="Haridas S."/>
            <person name="Albert R."/>
            <person name="Binder M."/>
            <person name="Bloem J."/>
            <person name="Labutti K."/>
            <person name="Salamov A."/>
            <person name="Andreopoulos B."/>
            <person name="Baker S."/>
            <person name="Barry K."/>
            <person name="Bills G."/>
            <person name="Bluhm B."/>
            <person name="Cannon C."/>
            <person name="Castanera R."/>
            <person name="Culley D."/>
            <person name="Daum C."/>
            <person name="Ezra D."/>
            <person name="Gonzalez J."/>
            <person name="Henrissat B."/>
            <person name="Kuo A."/>
            <person name="Liang C."/>
            <person name="Lipzen A."/>
            <person name="Lutzoni F."/>
            <person name="Magnuson J."/>
            <person name="Mondo S."/>
            <person name="Nolan M."/>
            <person name="Ohm R."/>
            <person name="Pangilinan J."/>
            <person name="Park H.-J."/>
            <person name="Ramirez L."/>
            <person name="Alfaro M."/>
            <person name="Sun H."/>
            <person name="Tritt A."/>
            <person name="Yoshinaga Y."/>
            <person name="Zwiers L.-H."/>
            <person name="Turgeon B."/>
            <person name="Goodwin S."/>
            <person name="Spatafora J."/>
            <person name="Crous P."/>
            <person name="Grigoriev I."/>
        </authorList>
    </citation>
    <scope>NUCLEOTIDE SEQUENCE</scope>
    <source>
        <strain evidence="9">ATCC 16933</strain>
    </source>
</reference>
<evidence type="ECO:0000256" key="1">
    <source>
        <dbReference type="ARBA" id="ARBA00023125"/>
    </source>
</evidence>